<dbReference type="EMBL" id="JBHMFB010000029">
    <property type="protein sequence ID" value="MFB9090360.1"/>
    <property type="molecule type" value="Genomic_DNA"/>
</dbReference>
<dbReference type="NCBIfam" id="TIGR03187">
    <property type="entry name" value="DGQHR"/>
    <property type="match status" value="1"/>
</dbReference>
<protein>
    <submittedName>
        <fullName evidence="1">DGQHR domain-containing protein</fullName>
    </submittedName>
</protein>
<proteinExistence type="predicted"/>
<dbReference type="Gene3D" id="3.40.1350.10">
    <property type="match status" value="1"/>
</dbReference>
<dbReference type="InterPro" id="IPR017601">
    <property type="entry name" value="DGQHR-contain_dom"/>
</dbReference>
<evidence type="ECO:0000313" key="1">
    <source>
        <dbReference type="EMBL" id="MFB9090360.1"/>
    </source>
</evidence>
<organism evidence="1 2">
    <name type="scientific">Flavobacterium paronense</name>
    <dbReference type="NCBI Taxonomy" id="1392775"/>
    <lineage>
        <taxon>Bacteria</taxon>
        <taxon>Pseudomonadati</taxon>
        <taxon>Bacteroidota</taxon>
        <taxon>Flavobacteriia</taxon>
        <taxon>Flavobacteriales</taxon>
        <taxon>Flavobacteriaceae</taxon>
        <taxon>Flavobacterium</taxon>
    </lineage>
</organism>
<dbReference type="InterPro" id="IPR011856">
    <property type="entry name" value="tRNA_endonuc-like_dom_sf"/>
</dbReference>
<dbReference type="CDD" id="cd16413">
    <property type="entry name" value="DGQHR_domain"/>
    <property type="match status" value="1"/>
</dbReference>
<dbReference type="InterPro" id="IPR017642">
    <property type="entry name" value="DNA_S_mod_DndB"/>
</dbReference>
<dbReference type="Pfam" id="PF14072">
    <property type="entry name" value="DndB"/>
    <property type="match status" value="1"/>
</dbReference>
<dbReference type="RefSeq" id="WP_290285335.1">
    <property type="nucleotide sequence ID" value="NZ_JAUFQN010000019.1"/>
</dbReference>
<gene>
    <name evidence="1" type="ORF">ACFFUU_12155</name>
</gene>
<dbReference type="Proteomes" id="UP001589576">
    <property type="component" value="Unassembled WGS sequence"/>
</dbReference>
<reference evidence="1 2" key="1">
    <citation type="submission" date="2024-09" db="EMBL/GenBank/DDBJ databases">
        <authorList>
            <person name="Sun Q."/>
            <person name="Mori K."/>
        </authorList>
    </citation>
    <scope>NUCLEOTIDE SEQUENCE [LARGE SCALE GENOMIC DNA]</scope>
    <source>
        <strain evidence="1 2">CECT 8460</strain>
    </source>
</reference>
<evidence type="ECO:0000313" key="2">
    <source>
        <dbReference type="Proteomes" id="UP001589576"/>
    </source>
</evidence>
<name>A0ABV5GGX2_9FLAO</name>
<comment type="caution">
    <text evidence="1">The sequence shown here is derived from an EMBL/GenBank/DDBJ whole genome shotgun (WGS) entry which is preliminary data.</text>
</comment>
<keyword evidence="2" id="KW-1185">Reference proteome</keyword>
<sequence length="787" mass="91378">MSKNYDNIFEQFSNSLVDDNELKTTLSRKNKDYIERTIEQELKQKYFGEGWELVKDNKTTSRIKKIKSHDVLFEDKVWSILARMGFETLNADSNLKLPYLKDNTIPGRQIDVFAADSETILVVECKSSMEMQKKSLQTIINDFETIKRGSLSFLKEFFGNNRKVKFILATHNIIINDNDRKRLIDLQIEHFNQDDISYYEQLTSYLGQAAKYQLLGRLFKNQEIPELKNKVPAIKGKMGKHTFFSFSLEPDTLLKISYILHNTVTTEESDGAYQRMVSKTRLKEIEHFLNNEGYFPNSIIINVVTPKENPLYFDNVKGIHDSTISDLCILHLPKCYQSAFIIDGQHRLYGYSNTEWKFKNSIPVVAFENLPIDEQVKMFVDINHKQRSVSKNLLTTIMADLKWGSSIYNEALFAVQSKLLQRLGERDESPLYRRVIVGENKKSDLACITLDYIISYGFNKSNFFARVNKNKLISTGPLWVDDYSLMLTKAYEYFTIVLDYVKTETIDNWQRGSNEGGFISMNVGIMAIIRICDSILAHLIQNEELEAQLTSSQELAQLTIKYITPITDLVKTISGQKARDFRNAGTGGVGRENVVREFQKTINLRFSNFDPAGLKDWIRDNSGIYNQESKVFVDNIQLSIRDYLFDELKNQFGERWWYDGVPKETQKRSAAEAIERGNNEPHWHFVYLLDYLKIITSNWPIFKDAFSDPNKEVYQGTTYGSSQKEKATHWFSKLNDIRTKVSHPERAAVTESEYKFLEQLNTWLMPNITQQAEKESVFIDESYEEED</sequence>
<accession>A0ABV5GGX2</accession>